<keyword evidence="2" id="KW-1185">Reference proteome</keyword>
<gene>
    <name evidence="1" type="ORF">Patl1_34780</name>
</gene>
<evidence type="ECO:0000313" key="2">
    <source>
        <dbReference type="Proteomes" id="UP001164250"/>
    </source>
</evidence>
<accession>A0ACC0ZUK6</accession>
<name>A0ACC0ZUK6_9ROSI</name>
<organism evidence="1 2">
    <name type="scientific">Pistacia atlantica</name>
    <dbReference type="NCBI Taxonomy" id="434234"/>
    <lineage>
        <taxon>Eukaryota</taxon>
        <taxon>Viridiplantae</taxon>
        <taxon>Streptophyta</taxon>
        <taxon>Embryophyta</taxon>
        <taxon>Tracheophyta</taxon>
        <taxon>Spermatophyta</taxon>
        <taxon>Magnoliopsida</taxon>
        <taxon>eudicotyledons</taxon>
        <taxon>Gunneridae</taxon>
        <taxon>Pentapetalae</taxon>
        <taxon>rosids</taxon>
        <taxon>malvids</taxon>
        <taxon>Sapindales</taxon>
        <taxon>Anacardiaceae</taxon>
        <taxon>Pistacia</taxon>
    </lineage>
</organism>
<dbReference type="Proteomes" id="UP001164250">
    <property type="component" value="Chromosome 15"/>
</dbReference>
<proteinExistence type="predicted"/>
<comment type="caution">
    <text evidence="1">The sequence shown here is derived from an EMBL/GenBank/DDBJ whole genome shotgun (WGS) entry which is preliminary data.</text>
</comment>
<reference evidence="2" key="1">
    <citation type="journal article" date="2023" name="G3 (Bethesda)">
        <title>Genome assembly and association tests identify interacting loci associated with vigor, precocity, and sex in interspecific pistachio rootstocks.</title>
        <authorList>
            <person name="Palmer W."/>
            <person name="Jacygrad E."/>
            <person name="Sagayaradj S."/>
            <person name="Cavanaugh K."/>
            <person name="Han R."/>
            <person name="Bertier L."/>
            <person name="Beede B."/>
            <person name="Kafkas S."/>
            <person name="Golino D."/>
            <person name="Preece J."/>
            <person name="Michelmore R."/>
        </authorList>
    </citation>
    <scope>NUCLEOTIDE SEQUENCE [LARGE SCALE GENOMIC DNA]</scope>
</reference>
<evidence type="ECO:0000313" key="1">
    <source>
        <dbReference type="EMBL" id="KAJ0075835.1"/>
    </source>
</evidence>
<protein>
    <submittedName>
        <fullName evidence="1">Uncharacterized protein</fullName>
    </submittedName>
</protein>
<sequence>MSSLKRTRHRNLIRIITACSQPDFKALILPYLANGSLDSLLGSNSSDLTLIEMVNICSDIAEGMAYLHHYSPVRVIHCDLKPSNVLLNDEMTAVVSDFGIARLVMPVGADNTGDVDNIGISTANMLCGSIGYVAPGIDICYAPSILLKAFVN</sequence>
<dbReference type="EMBL" id="CM047910">
    <property type="protein sequence ID" value="KAJ0075835.1"/>
    <property type="molecule type" value="Genomic_DNA"/>
</dbReference>